<dbReference type="InterPro" id="IPR036956">
    <property type="entry name" value="Impact_N_sf"/>
</dbReference>
<dbReference type="Gene3D" id="3.30.230.30">
    <property type="entry name" value="Impact, N-terminal domain"/>
    <property type="match status" value="1"/>
</dbReference>
<evidence type="ECO:0000259" key="7">
    <source>
        <dbReference type="PROSITE" id="PS50908"/>
    </source>
</evidence>
<evidence type="ECO:0000256" key="2">
    <source>
        <dbReference type="ARBA" id="ARBA00007665"/>
    </source>
</evidence>
<evidence type="ECO:0000256" key="6">
    <source>
        <dbReference type="ARBA" id="ARBA00023016"/>
    </source>
</evidence>
<name>A0A1Y2FU96_PROLT</name>
<keyword evidence="5" id="KW-0810">Translation regulation</keyword>
<dbReference type="SUPFAM" id="SSF54211">
    <property type="entry name" value="Ribosomal protein S5 domain 2-like"/>
    <property type="match status" value="1"/>
</dbReference>
<comment type="subcellular location">
    <subcellularLocation>
        <location evidence="1">Cytoplasm</location>
    </subcellularLocation>
</comment>
<dbReference type="Pfam" id="PF01205">
    <property type="entry name" value="Impact_N"/>
    <property type="match status" value="1"/>
</dbReference>
<dbReference type="PANTHER" id="PTHR16301:SF25">
    <property type="entry name" value="PROTEIN IMPACT"/>
    <property type="match status" value="1"/>
</dbReference>
<dbReference type="InterPro" id="IPR001498">
    <property type="entry name" value="Impact_N"/>
</dbReference>
<dbReference type="GeneID" id="63782566"/>
<evidence type="ECO:0000256" key="3">
    <source>
        <dbReference type="ARBA" id="ARBA00022490"/>
    </source>
</evidence>
<keyword evidence="6" id="KW-0346">Stress response</keyword>
<protein>
    <submittedName>
        <fullName evidence="8">Ribosomal protein S5 domain 2-type protein</fullName>
    </submittedName>
</protein>
<dbReference type="RefSeq" id="XP_040728078.1">
    <property type="nucleotide sequence ID" value="XM_040865967.1"/>
</dbReference>
<reference evidence="8 9" key="1">
    <citation type="submission" date="2016-07" db="EMBL/GenBank/DDBJ databases">
        <title>Pervasive Adenine N6-methylation of Active Genes in Fungi.</title>
        <authorList>
            <consortium name="DOE Joint Genome Institute"/>
            <person name="Mondo S.J."/>
            <person name="Dannebaum R.O."/>
            <person name="Kuo R.C."/>
            <person name="Labutti K."/>
            <person name="Haridas S."/>
            <person name="Kuo A."/>
            <person name="Salamov A."/>
            <person name="Ahrendt S.R."/>
            <person name="Lipzen A."/>
            <person name="Sullivan W."/>
            <person name="Andreopoulos W.B."/>
            <person name="Clum A."/>
            <person name="Lindquist E."/>
            <person name="Daum C."/>
            <person name="Ramamoorthy G.K."/>
            <person name="Gryganskyi A."/>
            <person name="Culley D."/>
            <person name="Magnuson J.K."/>
            <person name="James T.Y."/>
            <person name="O'Malley M.A."/>
            <person name="Stajich J.E."/>
            <person name="Spatafora J.W."/>
            <person name="Visel A."/>
            <person name="Grigoriev I.V."/>
        </authorList>
    </citation>
    <scope>NUCLEOTIDE SEQUENCE [LARGE SCALE GENOMIC DNA]</scope>
    <source>
        <strain evidence="8 9">12-1054</strain>
    </source>
</reference>
<dbReference type="InterPro" id="IPR006575">
    <property type="entry name" value="RWD_dom"/>
</dbReference>
<dbReference type="Gene3D" id="3.10.110.10">
    <property type="entry name" value="Ubiquitin Conjugating Enzyme"/>
    <property type="match status" value="1"/>
</dbReference>
<dbReference type="GO" id="GO:0006446">
    <property type="term" value="P:regulation of translational initiation"/>
    <property type="evidence" value="ECO:0007669"/>
    <property type="project" value="TreeGrafter"/>
</dbReference>
<evidence type="ECO:0000313" key="8">
    <source>
        <dbReference type="EMBL" id="ORY87583.1"/>
    </source>
</evidence>
<dbReference type="GO" id="GO:0005737">
    <property type="term" value="C:cytoplasm"/>
    <property type="evidence" value="ECO:0007669"/>
    <property type="project" value="UniProtKB-SubCell"/>
</dbReference>
<dbReference type="OMA" id="HLMQVMD"/>
<dbReference type="SMART" id="SM00591">
    <property type="entry name" value="RWD"/>
    <property type="match status" value="1"/>
</dbReference>
<dbReference type="STRING" id="56484.A0A1Y2FU96"/>
<feature type="domain" description="RWD" evidence="7">
    <location>
        <begin position="11"/>
        <end position="116"/>
    </location>
</feature>
<keyword evidence="8" id="KW-0687">Ribonucleoprotein</keyword>
<organism evidence="8 9">
    <name type="scientific">Protomyces lactucae-debilis</name>
    <dbReference type="NCBI Taxonomy" id="2754530"/>
    <lineage>
        <taxon>Eukaryota</taxon>
        <taxon>Fungi</taxon>
        <taxon>Dikarya</taxon>
        <taxon>Ascomycota</taxon>
        <taxon>Taphrinomycotina</taxon>
        <taxon>Taphrinomycetes</taxon>
        <taxon>Taphrinales</taxon>
        <taxon>Protomycetaceae</taxon>
        <taxon>Protomyces</taxon>
    </lineage>
</organism>
<keyword evidence="9" id="KW-1185">Reference proteome</keyword>
<dbReference type="InterPro" id="IPR016135">
    <property type="entry name" value="UBQ-conjugating_enzyme/RWD"/>
</dbReference>
<dbReference type="Pfam" id="PF05773">
    <property type="entry name" value="RWD"/>
    <property type="match status" value="1"/>
</dbReference>
<dbReference type="InterPro" id="IPR023582">
    <property type="entry name" value="Impact"/>
</dbReference>
<dbReference type="InterPro" id="IPR020568">
    <property type="entry name" value="Ribosomal_Su5_D2-typ_SF"/>
</dbReference>
<keyword evidence="8" id="KW-0689">Ribosomal protein</keyword>
<dbReference type="Proteomes" id="UP000193685">
    <property type="component" value="Unassembled WGS sequence"/>
</dbReference>
<dbReference type="EMBL" id="MCFI01000001">
    <property type="protein sequence ID" value="ORY87583.1"/>
    <property type="molecule type" value="Genomic_DNA"/>
</dbReference>
<dbReference type="AlphaFoldDB" id="A0A1Y2FU96"/>
<dbReference type="GO" id="GO:0140469">
    <property type="term" value="P:GCN2-mediated signaling"/>
    <property type="evidence" value="ECO:0007669"/>
    <property type="project" value="TreeGrafter"/>
</dbReference>
<keyword evidence="3" id="KW-0963">Cytoplasm</keyword>
<dbReference type="SUPFAM" id="SSF54495">
    <property type="entry name" value="UBC-like"/>
    <property type="match status" value="1"/>
</dbReference>
<evidence type="ECO:0000256" key="4">
    <source>
        <dbReference type="ARBA" id="ARBA00022491"/>
    </source>
</evidence>
<dbReference type="OrthoDB" id="69641at2759"/>
<comment type="caution">
    <text evidence="8">The sequence shown here is derived from an EMBL/GenBank/DDBJ whole genome shotgun (WGS) entry which is preliminary data.</text>
</comment>
<accession>A0A1Y2FU96</accession>
<evidence type="ECO:0000256" key="5">
    <source>
        <dbReference type="ARBA" id="ARBA00022845"/>
    </source>
</evidence>
<dbReference type="PANTHER" id="PTHR16301">
    <property type="entry name" value="IMPACT-RELATED"/>
    <property type="match status" value="1"/>
</dbReference>
<evidence type="ECO:0000256" key="1">
    <source>
        <dbReference type="ARBA" id="ARBA00004496"/>
    </source>
</evidence>
<proteinExistence type="inferred from homology"/>
<sequence>MAMPDPSALEDEVLAIQSIYPGYLEQSSGTESTYKLKVHAVELYLNFPDAYPAIPPKVSSVTGIARERIEQHLHAYSGEEILFSLISMLSDEKDDEEEEQAMVEIPPTAQALKWTIGEPVHDRKSTMLGRAIQIHNKEELMAALEDIKNDKHLQKASHPQIWACRYRHDKIDGPERIIAEHDDDGETGAGPRLAFLLEVTKATNVLVVVTRWFGGVLLGDVRFKHISTAARDALDKGGFLT</sequence>
<comment type="similarity">
    <text evidence="2">Belongs to the IMPACT family.</text>
</comment>
<evidence type="ECO:0000313" key="9">
    <source>
        <dbReference type="Proteomes" id="UP000193685"/>
    </source>
</evidence>
<keyword evidence="4" id="KW-0678">Repressor</keyword>
<dbReference type="PROSITE" id="PS50908">
    <property type="entry name" value="RWD"/>
    <property type="match status" value="1"/>
</dbReference>
<gene>
    <name evidence="8" type="ORF">BCR37DRAFT_1174</name>
</gene>
<dbReference type="GO" id="GO:0005840">
    <property type="term" value="C:ribosome"/>
    <property type="evidence" value="ECO:0007669"/>
    <property type="project" value="UniProtKB-KW"/>
</dbReference>